<gene>
    <name evidence="6" type="ORF">UFOPK1603_01927</name>
    <name evidence="7" type="ORF">UFOPK1711_01789</name>
</gene>
<organism evidence="7">
    <name type="scientific">freshwater metagenome</name>
    <dbReference type="NCBI Taxonomy" id="449393"/>
    <lineage>
        <taxon>unclassified sequences</taxon>
        <taxon>metagenomes</taxon>
        <taxon>ecological metagenomes</taxon>
    </lineage>
</organism>
<dbReference type="EMBL" id="CAEZTR010000164">
    <property type="protein sequence ID" value="CAB4590367.1"/>
    <property type="molecule type" value="Genomic_DNA"/>
</dbReference>
<dbReference type="InterPro" id="IPR035956">
    <property type="entry name" value="RimP_N_sf"/>
</dbReference>
<dbReference type="InterPro" id="IPR003728">
    <property type="entry name" value="Ribosome_maturation_RimP"/>
</dbReference>
<feature type="region of interest" description="Disordered" evidence="3">
    <location>
        <begin position="150"/>
        <end position="193"/>
    </location>
</feature>
<dbReference type="PANTHER" id="PTHR33867:SF1">
    <property type="entry name" value="RIBOSOME MATURATION FACTOR RIMP"/>
    <property type="match status" value="1"/>
</dbReference>
<evidence type="ECO:0000256" key="2">
    <source>
        <dbReference type="ARBA" id="ARBA00022517"/>
    </source>
</evidence>
<dbReference type="Pfam" id="PF17384">
    <property type="entry name" value="DUF150_C"/>
    <property type="match status" value="1"/>
</dbReference>
<dbReference type="SUPFAM" id="SSF74942">
    <property type="entry name" value="YhbC-like, C-terminal domain"/>
    <property type="match status" value="1"/>
</dbReference>
<name>A0A6J6FNN9_9ZZZZ</name>
<dbReference type="GO" id="GO:0006412">
    <property type="term" value="P:translation"/>
    <property type="evidence" value="ECO:0007669"/>
    <property type="project" value="TreeGrafter"/>
</dbReference>
<evidence type="ECO:0000256" key="1">
    <source>
        <dbReference type="ARBA" id="ARBA00022490"/>
    </source>
</evidence>
<reference evidence="7" key="1">
    <citation type="submission" date="2020-05" db="EMBL/GenBank/DDBJ databases">
        <authorList>
            <person name="Chiriac C."/>
            <person name="Salcher M."/>
            <person name="Ghai R."/>
            <person name="Kavagutti S V."/>
        </authorList>
    </citation>
    <scope>NUCLEOTIDE SEQUENCE</scope>
</reference>
<evidence type="ECO:0000313" key="6">
    <source>
        <dbReference type="EMBL" id="CAB4583367.1"/>
    </source>
</evidence>
<keyword evidence="1" id="KW-0963">Cytoplasm</keyword>
<sequence length="193" mass="20435">MSVSARVRALIEPLVAAEGLELFDLEQAGPVLRVTVDRQGGVSIDDITKTTRAISRAIDEHDPISSSFTLEVSSPGLERVLRTPAHYAWAVGRTVAVKTFPNHPVGRRFVGTVTGSTDTTVTIALDEPLGESITLNLGEIEKARTTFVWGPAPKPGGPKNGAKAVKPAKAAAKTTKSKKDASNASPKEEKVQS</sequence>
<evidence type="ECO:0000313" key="7">
    <source>
        <dbReference type="EMBL" id="CAB4590367.1"/>
    </source>
</evidence>
<keyword evidence="2" id="KW-0690">Ribosome biogenesis</keyword>
<dbReference type="Gene3D" id="2.30.30.180">
    <property type="entry name" value="Ribosome maturation factor RimP, C-terminal domain"/>
    <property type="match status" value="1"/>
</dbReference>
<dbReference type="EMBL" id="CAEZTG010000273">
    <property type="protein sequence ID" value="CAB4583367.1"/>
    <property type="molecule type" value="Genomic_DNA"/>
</dbReference>
<dbReference type="PANTHER" id="PTHR33867">
    <property type="entry name" value="RIBOSOME MATURATION FACTOR RIMP"/>
    <property type="match status" value="1"/>
</dbReference>
<dbReference type="AlphaFoldDB" id="A0A6J6FNN9"/>
<evidence type="ECO:0000259" key="5">
    <source>
        <dbReference type="Pfam" id="PF17384"/>
    </source>
</evidence>
<dbReference type="InterPro" id="IPR028989">
    <property type="entry name" value="RimP_N"/>
</dbReference>
<dbReference type="GO" id="GO:0005829">
    <property type="term" value="C:cytosol"/>
    <property type="evidence" value="ECO:0007669"/>
    <property type="project" value="TreeGrafter"/>
</dbReference>
<dbReference type="HAMAP" id="MF_01077">
    <property type="entry name" value="RimP"/>
    <property type="match status" value="1"/>
</dbReference>
<accession>A0A6J6FNN9</accession>
<feature type="domain" description="Ribosome maturation factor RimP C-terminal" evidence="5">
    <location>
        <begin position="81"/>
        <end position="148"/>
    </location>
</feature>
<feature type="compositionally biased region" description="Basic and acidic residues" evidence="3">
    <location>
        <begin position="177"/>
        <end position="193"/>
    </location>
</feature>
<dbReference type="SUPFAM" id="SSF75420">
    <property type="entry name" value="YhbC-like, N-terminal domain"/>
    <property type="match status" value="1"/>
</dbReference>
<feature type="compositionally biased region" description="Low complexity" evidence="3">
    <location>
        <begin position="160"/>
        <end position="174"/>
    </location>
</feature>
<dbReference type="GO" id="GO:0000028">
    <property type="term" value="P:ribosomal small subunit assembly"/>
    <property type="evidence" value="ECO:0007669"/>
    <property type="project" value="TreeGrafter"/>
</dbReference>
<proteinExistence type="inferred from homology"/>
<evidence type="ECO:0000256" key="3">
    <source>
        <dbReference type="SAM" id="MobiDB-lite"/>
    </source>
</evidence>
<dbReference type="CDD" id="cd01734">
    <property type="entry name" value="YlxS_C"/>
    <property type="match status" value="1"/>
</dbReference>
<evidence type="ECO:0000259" key="4">
    <source>
        <dbReference type="Pfam" id="PF02576"/>
    </source>
</evidence>
<protein>
    <submittedName>
        <fullName evidence="7">Unannotated protein</fullName>
    </submittedName>
</protein>
<dbReference type="Pfam" id="PF02576">
    <property type="entry name" value="RimP_N"/>
    <property type="match status" value="1"/>
</dbReference>
<feature type="domain" description="Ribosome maturation factor RimP N-terminal" evidence="4">
    <location>
        <begin position="10"/>
        <end position="78"/>
    </location>
</feature>
<dbReference type="InterPro" id="IPR028998">
    <property type="entry name" value="RimP_C"/>
</dbReference>
<dbReference type="InterPro" id="IPR036847">
    <property type="entry name" value="RimP_C_sf"/>
</dbReference>
<dbReference type="Gene3D" id="3.30.300.70">
    <property type="entry name" value="RimP-like superfamily, N-terminal"/>
    <property type="match status" value="1"/>
</dbReference>